<dbReference type="GO" id="GO:0006364">
    <property type="term" value="P:rRNA processing"/>
    <property type="evidence" value="ECO:0007669"/>
    <property type="project" value="UniProtKB-KW"/>
</dbReference>
<evidence type="ECO:0008006" key="10">
    <source>
        <dbReference type="Google" id="ProtNLM"/>
    </source>
</evidence>
<feature type="region of interest" description="Disordered" evidence="7">
    <location>
        <begin position="163"/>
        <end position="207"/>
    </location>
</feature>
<reference evidence="8 9" key="1">
    <citation type="submission" date="2017-11" db="EMBL/GenBank/DDBJ databases">
        <title>Comparative genomics of Botrytis spp.</title>
        <authorList>
            <person name="Valero-Jimenez C.A."/>
            <person name="Tapia P."/>
            <person name="Veloso J."/>
            <person name="Silva-Moreno E."/>
            <person name="Staats M."/>
            <person name="Valdes J.H."/>
            <person name="Van Kan J.A.L."/>
        </authorList>
    </citation>
    <scope>NUCLEOTIDE SEQUENCE [LARGE SCALE GENOMIC DNA]</scope>
    <source>
        <strain evidence="8 9">MUCL2830</strain>
    </source>
</reference>
<feature type="compositionally biased region" description="Acidic residues" evidence="7">
    <location>
        <begin position="786"/>
        <end position="810"/>
    </location>
</feature>
<feature type="compositionally biased region" description="Polar residues" evidence="7">
    <location>
        <begin position="82"/>
        <end position="105"/>
    </location>
</feature>
<dbReference type="InterPro" id="IPR012173">
    <property type="entry name" value="Mpp10"/>
</dbReference>
<feature type="compositionally biased region" description="Acidic residues" evidence="7">
    <location>
        <begin position="603"/>
        <end position="613"/>
    </location>
</feature>
<comment type="similarity">
    <text evidence="6">Belongs to the MPP10 family.</text>
</comment>
<accession>A0A4Y8D4P0</accession>
<sequence length="1461" mass="165691">MNFSNGLGISFGTSHSDFEESDGNYEESNESHTNHQVHHGQQMEESGETAEEQISFESLLADPEITPRPSSSYQNQFTSINQTSRGAPAQSCGQPHQYSQPSTSFHPLGKNGHLQGHMNAILTSHNDYGQAIPQSLQFGADPQFNSHGHSEYGFQEMSSQTQVGTQHGFENSGMQSQQVSQKNNQQYMSSAGMQRQADSGHPPSYNLQTYRTLYRNQADFSEMSDSLSFKPKPGCLRLSRFRPVQNNTNQMQGNQLGDRSQSSSSARQGRISNNNNSTSNSSNNNNNSNKSSRRAPARKDQEPEEERYWNGFDTHRSMWPVQDYAIKYILPGSCISHFTPGEQEFVITMMQYLGLKSWPITCNEDIQKFMDHVESVKLNFRSKQARLRAEAGLPELPPPEENEKSQEDDEPPLQPTSSFPEVSPYFVLASDHGEPIFGQDPRDYRLVGQGHSHQPDDRSFIPVGSEQEIVSSNKLSAQELNSKLRPPPLITQHFHPQTFSSHYGMQNQQGYPVIHPSNSFHPSMAQGLNRPLDFSYQDVGFNGGPSQQYIHHGYANQAQQYHHHGQTFEYSSFHGYSPHYSHPYPSNTADQNLHLAPPPETIEEYEEDDEQQEEVTGTEFSSQAAEQEREHGQEQEQEQKQSSPPQQEEPQATESEREFDSDGWSIHPDKMRSSPNIYPIPRPAHIPSSSSRPAPRFPSNEIHSHGARNKPPLIVGPGNRVWSIAPDEFDEKGVARDWDKVKRRGVGEENCGCRGLFHGDGKGFYYVDGCDGERVWCDGGEGKSEDEGEWEEDEEENEDEDGDEWEEDEELRGVPEWVKQALTHGPELDKNKERRKEAEYRAMMARKVKEILARKKAKERGEIPGFGFDGDFESIDVESLFGDAKNCEGYDANQFDPKSTGKGKRKARTVDTEDGIDEGSPAKKWKGKGRAADSDEELDEREVARKYANRDKNKGKRKVFGLPEEKGVEDYLFGDSAETARIAQGLGLQTFGYEEEMDGDDDDHIFEDTDTVQGGYNTTRYPNNCELENESATADPELAETGIILPATFPNPSHDASEADLEEPPRPAPYLSRRNPGPFNIFQSLLLTPEIILEFVRHLSPKNLLTLYSISRPFHTILSRWMAHAIKSIVKHQAPYSSTIYPFVLYRELSIPDPLGTLNHSGQIRRVPSLKYHQMLLHRCRVVRDILASLARQHLRCPPGTNHSLKKVWFLMDLSTTLDRVRLIHNRAFFTNQDLYNIQHFIVKLDMRLNCPTDGPGSDFLRKLMLGQRGLTPLFRLLTRTAFTDLYELYHYSVRYSYTPLTPAPDLHLGLFGVPEHEIGIAHLEGWGKGSKHLMRIDELVMREATRRELGFKEHIMMMLLWGYVDPVTGENVQPSREEMYMSDGEGEELESEGDPWEGTGMNMQRLEQVVLGRAEGSDEDEDGQEGEEEWEDENEFEDEMIDAGFQETDDPWLQVGEMGI</sequence>
<feature type="region of interest" description="Disordered" evidence="7">
    <location>
        <begin position="888"/>
        <end position="940"/>
    </location>
</feature>
<feature type="region of interest" description="Disordered" evidence="7">
    <location>
        <begin position="390"/>
        <end position="418"/>
    </location>
</feature>
<dbReference type="GO" id="GO:0034457">
    <property type="term" value="C:Mpp10 complex"/>
    <property type="evidence" value="ECO:0007669"/>
    <property type="project" value="InterPro"/>
</dbReference>
<feature type="region of interest" description="Disordered" evidence="7">
    <location>
        <begin position="243"/>
        <end position="305"/>
    </location>
</feature>
<dbReference type="PANTHER" id="PTHR17039">
    <property type="entry name" value="U3 SMALL NUCLEOLAR RIBONUCLEOPROTEIN PROTEIN MPP10"/>
    <property type="match status" value="1"/>
</dbReference>
<feature type="compositionally biased region" description="Polar residues" evidence="7">
    <location>
        <begin position="244"/>
        <end position="258"/>
    </location>
</feature>
<keyword evidence="3" id="KW-0698">rRNA processing</keyword>
<evidence type="ECO:0000313" key="8">
    <source>
        <dbReference type="EMBL" id="TEY63296.1"/>
    </source>
</evidence>
<feature type="compositionally biased region" description="Low complexity" evidence="7">
    <location>
        <begin position="175"/>
        <end position="186"/>
    </location>
</feature>
<feature type="region of interest" description="Disordered" evidence="7">
    <location>
        <begin position="603"/>
        <end position="715"/>
    </location>
</feature>
<feature type="compositionally biased region" description="Basic and acidic residues" evidence="7">
    <location>
        <begin position="626"/>
        <end position="639"/>
    </location>
</feature>
<feature type="region of interest" description="Disordered" evidence="7">
    <location>
        <begin position="82"/>
        <end position="112"/>
    </location>
</feature>
<gene>
    <name evidence="8" type="ORF">BOTCAL_0156g00040</name>
</gene>
<proteinExistence type="inferred from homology"/>
<keyword evidence="9" id="KW-1185">Reference proteome</keyword>
<feature type="compositionally biased region" description="Low complexity" evidence="7">
    <location>
        <begin position="614"/>
        <end position="625"/>
    </location>
</feature>
<evidence type="ECO:0000256" key="6">
    <source>
        <dbReference type="ARBA" id="ARBA00029455"/>
    </source>
</evidence>
<keyword evidence="4" id="KW-0539">Nucleus</keyword>
<dbReference type="STRING" id="38488.A0A4Y8D4P0"/>
<protein>
    <recommendedName>
        <fullName evidence="10">F-box domain-containing protein</fullName>
    </recommendedName>
</protein>
<feature type="compositionally biased region" description="Polar residues" evidence="7">
    <location>
        <begin position="163"/>
        <end position="174"/>
    </location>
</feature>
<dbReference type="PANTHER" id="PTHR17039:SF0">
    <property type="entry name" value="U3 SMALL NUCLEOLAR RIBONUCLEOPROTEIN PROTEIN MPP10"/>
    <property type="match status" value="1"/>
</dbReference>
<evidence type="ECO:0000256" key="2">
    <source>
        <dbReference type="ARBA" id="ARBA00022517"/>
    </source>
</evidence>
<evidence type="ECO:0000256" key="5">
    <source>
        <dbReference type="ARBA" id="ARBA00023274"/>
    </source>
</evidence>
<dbReference type="EMBL" id="PHWZ01000156">
    <property type="protein sequence ID" value="TEY63296.1"/>
    <property type="molecule type" value="Genomic_DNA"/>
</dbReference>
<feature type="compositionally biased region" description="Low complexity" evidence="7">
    <location>
        <begin position="640"/>
        <end position="653"/>
    </location>
</feature>
<evidence type="ECO:0000256" key="3">
    <source>
        <dbReference type="ARBA" id="ARBA00022552"/>
    </source>
</evidence>
<evidence type="ECO:0000256" key="4">
    <source>
        <dbReference type="ARBA" id="ARBA00023242"/>
    </source>
</evidence>
<name>A0A4Y8D4P0_9HELO</name>
<feature type="compositionally biased region" description="Acidic residues" evidence="7">
    <location>
        <begin position="1418"/>
        <end position="1436"/>
    </location>
</feature>
<comment type="subcellular location">
    <subcellularLocation>
        <location evidence="1">Nucleus</location>
        <location evidence="1">Nucleolus</location>
    </subcellularLocation>
</comment>
<comment type="caution">
    <text evidence="8">The sequence shown here is derived from an EMBL/GenBank/DDBJ whole genome shotgun (WGS) entry which is preliminary data.</text>
</comment>
<dbReference type="GO" id="GO:0005732">
    <property type="term" value="C:sno(s)RNA-containing ribonucleoprotein complex"/>
    <property type="evidence" value="ECO:0007669"/>
    <property type="project" value="InterPro"/>
</dbReference>
<evidence type="ECO:0000313" key="9">
    <source>
        <dbReference type="Proteomes" id="UP000297299"/>
    </source>
</evidence>
<evidence type="ECO:0000256" key="1">
    <source>
        <dbReference type="ARBA" id="ARBA00004604"/>
    </source>
</evidence>
<feature type="compositionally biased region" description="Polar residues" evidence="7">
    <location>
        <begin position="187"/>
        <end position="197"/>
    </location>
</feature>
<dbReference type="Proteomes" id="UP000297299">
    <property type="component" value="Unassembled WGS sequence"/>
</dbReference>
<keyword evidence="5" id="KW-0687">Ribonucleoprotein</keyword>
<keyword evidence="2" id="KW-0690">Ribosome biogenesis</keyword>
<feature type="compositionally biased region" description="Polar residues" evidence="7">
    <location>
        <begin position="1"/>
        <end position="15"/>
    </location>
</feature>
<feature type="compositionally biased region" description="Low complexity" evidence="7">
    <location>
        <begin position="685"/>
        <end position="699"/>
    </location>
</feature>
<evidence type="ECO:0000256" key="7">
    <source>
        <dbReference type="SAM" id="MobiDB-lite"/>
    </source>
</evidence>
<dbReference type="OrthoDB" id="4966at2759"/>
<feature type="region of interest" description="Disordered" evidence="7">
    <location>
        <begin position="1411"/>
        <end position="1436"/>
    </location>
</feature>
<feature type="compositionally biased region" description="Acidic residues" evidence="7">
    <location>
        <begin position="19"/>
        <end position="28"/>
    </location>
</feature>
<feature type="region of interest" description="Disordered" evidence="7">
    <location>
        <begin position="1"/>
        <end position="53"/>
    </location>
</feature>
<feature type="compositionally biased region" description="Low complexity" evidence="7">
    <location>
        <begin position="259"/>
        <end position="290"/>
    </location>
</feature>
<feature type="region of interest" description="Disordered" evidence="7">
    <location>
        <begin position="780"/>
        <end position="813"/>
    </location>
</feature>
<organism evidence="8 9">
    <name type="scientific">Botryotinia calthae</name>
    <dbReference type="NCBI Taxonomy" id="38488"/>
    <lineage>
        <taxon>Eukaryota</taxon>
        <taxon>Fungi</taxon>
        <taxon>Dikarya</taxon>
        <taxon>Ascomycota</taxon>
        <taxon>Pezizomycotina</taxon>
        <taxon>Leotiomycetes</taxon>
        <taxon>Helotiales</taxon>
        <taxon>Sclerotiniaceae</taxon>
        <taxon>Botryotinia</taxon>
    </lineage>
</organism>
<dbReference type="GO" id="GO:0032040">
    <property type="term" value="C:small-subunit processome"/>
    <property type="evidence" value="ECO:0007669"/>
    <property type="project" value="TreeGrafter"/>
</dbReference>